<organism evidence="1 2">
    <name type="scientific">Hypoxylon rubiginosum</name>
    <dbReference type="NCBI Taxonomy" id="110542"/>
    <lineage>
        <taxon>Eukaryota</taxon>
        <taxon>Fungi</taxon>
        <taxon>Dikarya</taxon>
        <taxon>Ascomycota</taxon>
        <taxon>Pezizomycotina</taxon>
        <taxon>Sordariomycetes</taxon>
        <taxon>Xylariomycetidae</taxon>
        <taxon>Xylariales</taxon>
        <taxon>Hypoxylaceae</taxon>
        <taxon>Hypoxylon</taxon>
    </lineage>
</organism>
<protein>
    <submittedName>
        <fullName evidence="1">Cysteine proteinase</fullName>
    </submittedName>
</protein>
<dbReference type="EMBL" id="MU394300">
    <property type="protein sequence ID" value="KAI6088585.1"/>
    <property type="molecule type" value="Genomic_DNA"/>
</dbReference>
<evidence type="ECO:0000313" key="1">
    <source>
        <dbReference type="EMBL" id="KAI6088585.1"/>
    </source>
</evidence>
<keyword evidence="2" id="KW-1185">Reference proteome</keyword>
<reference evidence="1 2" key="1">
    <citation type="journal article" date="2022" name="New Phytol.">
        <title>Ecological generalism drives hyperdiversity of secondary metabolite gene clusters in xylarialean endophytes.</title>
        <authorList>
            <person name="Franco M.E.E."/>
            <person name="Wisecaver J.H."/>
            <person name="Arnold A.E."/>
            <person name="Ju Y.M."/>
            <person name="Slot J.C."/>
            <person name="Ahrendt S."/>
            <person name="Moore L.P."/>
            <person name="Eastman K.E."/>
            <person name="Scott K."/>
            <person name="Konkel Z."/>
            <person name="Mondo S.J."/>
            <person name="Kuo A."/>
            <person name="Hayes R.D."/>
            <person name="Haridas S."/>
            <person name="Andreopoulos B."/>
            <person name="Riley R."/>
            <person name="LaButti K."/>
            <person name="Pangilinan J."/>
            <person name="Lipzen A."/>
            <person name="Amirebrahimi M."/>
            <person name="Yan J."/>
            <person name="Adam C."/>
            <person name="Keymanesh K."/>
            <person name="Ng V."/>
            <person name="Louie K."/>
            <person name="Northen T."/>
            <person name="Drula E."/>
            <person name="Henrissat B."/>
            <person name="Hsieh H.M."/>
            <person name="Youens-Clark K."/>
            <person name="Lutzoni F."/>
            <person name="Miadlikowska J."/>
            <person name="Eastwood D.C."/>
            <person name="Hamelin R.C."/>
            <person name="Grigoriev I.V."/>
            <person name="U'Ren J.M."/>
        </authorList>
    </citation>
    <scope>NUCLEOTIDE SEQUENCE [LARGE SCALE GENOMIC DNA]</scope>
    <source>
        <strain evidence="1 2">ER1909</strain>
    </source>
</reference>
<name>A0ACC0D882_9PEZI</name>
<comment type="caution">
    <text evidence="1">The sequence shown here is derived from an EMBL/GenBank/DDBJ whole genome shotgun (WGS) entry which is preliminary data.</text>
</comment>
<evidence type="ECO:0000313" key="2">
    <source>
        <dbReference type="Proteomes" id="UP001497680"/>
    </source>
</evidence>
<dbReference type="Proteomes" id="UP001497680">
    <property type="component" value="Unassembled WGS sequence"/>
</dbReference>
<sequence>MSSVAYTSASTAPKIDTRGTMALSATVVSGANGKGSIGGPGRSPFRHIDDLVSVSVDIDPHTPLRKVLEIGDVHMRQATTFNDFRRPDLALQEYIMAFTIAVDKVPRHKDYPSMKSDRGDLNRLYHALKLKITTNGATFEKIKDDIKQDNQISGVQPTTSTNRSSSSDILERNNISSNTSQPTQLIVSKDTRKNYAEDEHNTSITNGAGAGPRQKPTVQPKPQALHGKAIKQTQKSPQEDLADRFARLRESKKLASTIPGECSPAQSLPTLDTSVSVAAMPKVPQAIYNPARGTVTSEVANLPSSSPRGMFSRAKLITPTPSVPSRMLMENAIATSSREQFVAANTYGASEPWKTSERARISADDTITATALANLLNQHSPSVDILIIDVRDRESFDEGHIKSHRTICVEPEILMRESISAEDIVDSMVLAPATETLAMEQRDKVDLVVIYDEDSTSIPSRVTGSSSEMILYNIRHALSYYSYSRPLKADPKLLRGGLDAWIHQFGEQSLETSDTVPSHARGSIKPTSGYGSRRRSRIKSRPLGSDEVKQFEAFIQQDGDEMFDYIRSKDNFVRREPNSAATPESMSHSLPQKLSQPGHALGPQEEDYLDTIGPAPPRRPAPAVPKTRFSGLESTDDDEPTFGAYAKMASGSGLNSEMTLTGLANGSNNCFANSAMQAFLASPRLAEEFLSPNFPQNWRQASGPEPTHPQLLCKIMANSLQWMNKRQFKVMKLALLMHYLRAVHTGYVSDDRLWVFGDGRQHDSEEFSGFLLSQLTLETDVTRRVAAWGALPIPATISDKARFLANAFWEWQTRDTSLPTQYFSIFSVSELTCKHCKRIRNTPGREQQLPIGNNPSRGDLMTLARRECNEEINDWRDSDDGGCGQVGATRKVIMLRYPPILRILLKRTEQLGHLPNGQREMRKHFRPCHFPENMDLSEFSYPQELRQEVSNVIPPPFNDGIAEKGEYELYAIVVHYGTSMNLGHYYTYVREKPDAPYKGADARNWLRCDDSTITPYRGAAWERELRNLRDIPEKKGPTPVQLFYRRRDVPYGAHGHVTGPGIPSM</sequence>
<proteinExistence type="predicted"/>
<accession>A0ACC0D882</accession>
<gene>
    <name evidence="1" type="ORF">F4821DRAFT_85085</name>
</gene>